<protein>
    <submittedName>
        <fullName evidence="1">Uncharacterized protein</fullName>
    </submittedName>
</protein>
<dbReference type="OrthoDB" id="3265672at2759"/>
<name>A0A0C9Y4Y2_9AGAR</name>
<dbReference type="EMBL" id="KN838562">
    <property type="protein sequence ID" value="KIK05212.1"/>
    <property type="molecule type" value="Genomic_DNA"/>
</dbReference>
<reference evidence="2" key="2">
    <citation type="submission" date="2015-01" db="EMBL/GenBank/DDBJ databases">
        <title>Evolutionary Origins and Diversification of the Mycorrhizal Mutualists.</title>
        <authorList>
            <consortium name="DOE Joint Genome Institute"/>
            <consortium name="Mycorrhizal Genomics Consortium"/>
            <person name="Kohler A."/>
            <person name="Kuo A."/>
            <person name="Nagy L.G."/>
            <person name="Floudas D."/>
            <person name="Copeland A."/>
            <person name="Barry K.W."/>
            <person name="Cichocki N."/>
            <person name="Veneault-Fourrey C."/>
            <person name="LaButti K."/>
            <person name="Lindquist E.A."/>
            <person name="Lipzen A."/>
            <person name="Lundell T."/>
            <person name="Morin E."/>
            <person name="Murat C."/>
            <person name="Riley R."/>
            <person name="Ohm R."/>
            <person name="Sun H."/>
            <person name="Tunlid A."/>
            <person name="Henrissat B."/>
            <person name="Grigoriev I.V."/>
            <person name="Hibbett D.S."/>
            <person name="Martin F."/>
        </authorList>
    </citation>
    <scope>NUCLEOTIDE SEQUENCE [LARGE SCALE GENOMIC DNA]</scope>
    <source>
        <strain evidence="2">LaAM-08-1</strain>
    </source>
</reference>
<sequence length="66" mass="7069">MCLSQSQDSDKSYEKGVQLGLGVKVAAIIDWDQSTVFSIEDGNHELVTIIQAVCTDGKALIPSVIC</sequence>
<reference evidence="1 2" key="1">
    <citation type="submission" date="2014-04" db="EMBL/GenBank/DDBJ databases">
        <authorList>
            <consortium name="DOE Joint Genome Institute"/>
            <person name="Kuo A."/>
            <person name="Kohler A."/>
            <person name="Nagy L.G."/>
            <person name="Floudas D."/>
            <person name="Copeland A."/>
            <person name="Barry K.W."/>
            <person name="Cichocki N."/>
            <person name="Veneault-Fourrey C."/>
            <person name="LaButti K."/>
            <person name="Lindquist E.A."/>
            <person name="Lipzen A."/>
            <person name="Lundell T."/>
            <person name="Morin E."/>
            <person name="Murat C."/>
            <person name="Sun H."/>
            <person name="Tunlid A."/>
            <person name="Henrissat B."/>
            <person name="Grigoriev I.V."/>
            <person name="Hibbett D.S."/>
            <person name="Martin F."/>
            <person name="Nordberg H.P."/>
            <person name="Cantor M.N."/>
            <person name="Hua S.X."/>
        </authorList>
    </citation>
    <scope>NUCLEOTIDE SEQUENCE [LARGE SCALE GENOMIC DNA]</scope>
    <source>
        <strain evidence="1 2">LaAM-08-1</strain>
    </source>
</reference>
<dbReference type="Proteomes" id="UP000054477">
    <property type="component" value="Unassembled WGS sequence"/>
</dbReference>
<dbReference type="AlphaFoldDB" id="A0A0C9Y4Y2"/>
<proteinExistence type="predicted"/>
<evidence type="ECO:0000313" key="2">
    <source>
        <dbReference type="Proteomes" id="UP000054477"/>
    </source>
</evidence>
<evidence type="ECO:0000313" key="1">
    <source>
        <dbReference type="EMBL" id="KIK05212.1"/>
    </source>
</evidence>
<keyword evidence="2" id="KW-1185">Reference proteome</keyword>
<dbReference type="HOGENOM" id="CLU_2831560_0_0_1"/>
<accession>A0A0C9Y4Y2</accession>
<gene>
    <name evidence="1" type="ORF">K443DRAFT_91785</name>
</gene>
<organism evidence="1 2">
    <name type="scientific">Laccaria amethystina LaAM-08-1</name>
    <dbReference type="NCBI Taxonomy" id="1095629"/>
    <lineage>
        <taxon>Eukaryota</taxon>
        <taxon>Fungi</taxon>
        <taxon>Dikarya</taxon>
        <taxon>Basidiomycota</taxon>
        <taxon>Agaricomycotina</taxon>
        <taxon>Agaricomycetes</taxon>
        <taxon>Agaricomycetidae</taxon>
        <taxon>Agaricales</taxon>
        <taxon>Agaricineae</taxon>
        <taxon>Hydnangiaceae</taxon>
        <taxon>Laccaria</taxon>
    </lineage>
</organism>